<dbReference type="InterPro" id="IPR001650">
    <property type="entry name" value="Helicase_C-like"/>
</dbReference>
<evidence type="ECO:0000313" key="5">
    <source>
        <dbReference type="EMBL" id="MST89533.1"/>
    </source>
</evidence>
<dbReference type="GO" id="GO:0015616">
    <property type="term" value="F:DNA translocase activity"/>
    <property type="evidence" value="ECO:0007669"/>
    <property type="project" value="TreeGrafter"/>
</dbReference>
<dbReference type="Proteomes" id="UP000442619">
    <property type="component" value="Unassembled WGS sequence"/>
</dbReference>
<dbReference type="InterPro" id="IPR050496">
    <property type="entry name" value="SNF2_RAD54_helicase_repair"/>
</dbReference>
<dbReference type="PANTHER" id="PTHR45629:SF7">
    <property type="entry name" value="DNA EXCISION REPAIR PROTEIN ERCC-6-RELATED"/>
    <property type="match status" value="1"/>
</dbReference>
<dbReference type="GO" id="GO:0005524">
    <property type="term" value="F:ATP binding"/>
    <property type="evidence" value="ECO:0007669"/>
    <property type="project" value="InterPro"/>
</dbReference>
<evidence type="ECO:0000256" key="2">
    <source>
        <dbReference type="SAM" id="Coils"/>
    </source>
</evidence>
<dbReference type="Gene3D" id="3.40.50.10810">
    <property type="entry name" value="Tandem AAA-ATPase domain"/>
    <property type="match status" value="1"/>
</dbReference>
<dbReference type="PROSITE" id="PS51192">
    <property type="entry name" value="HELICASE_ATP_BIND_1"/>
    <property type="match status" value="1"/>
</dbReference>
<feature type="coiled-coil region" evidence="2">
    <location>
        <begin position="629"/>
        <end position="656"/>
    </location>
</feature>
<dbReference type="SUPFAM" id="SSF52540">
    <property type="entry name" value="P-loop containing nucleoside triphosphate hydrolases"/>
    <property type="match status" value="2"/>
</dbReference>
<protein>
    <submittedName>
        <fullName evidence="5">DEAD/DEAH box helicase</fullName>
    </submittedName>
</protein>
<keyword evidence="5" id="KW-0547">Nucleotide-binding</keyword>
<evidence type="ECO:0000313" key="6">
    <source>
        <dbReference type="Proteomes" id="UP000442619"/>
    </source>
</evidence>
<dbReference type="InterPro" id="IPR022138">
    <property type="entry name" value="DUF3670"/>
</dbReference>
<feature type="domain" description="Helicase ATP-binding" evidence="3">
    <location>
        <begin position="413"/>
        <end position="572"/>
    </location>
</feature>
<dbReference type="CDD" id="cd18012">
    <property type="entry name" value="DEXQc_arch_SWI2_SNF2"/>
    <property type="match status" value="1"/>
</dbReference>
<gene>
    <name evidence="5" type="ORF">FYJ79_08105</name>
</gene>
<dbReference type="AlphaFoldDB" id="A0A844FV53"/>
<dbReference type="SMART" id="SM00487">
    <property type="entry name" value="DEXDc"/>
    <property type="match status" value="1"/>
</dbReference>
<dbReference type="EMBL" id="VUNM01000018">
    <property type="protein sequence ID" value="MST89533.1"/>
    <property type="molecule type" value="Genomic_DNA"/>
</dbReference>
<accession>A0A844FV53</accession>
<dbReference type="PANTHER" id="PTHR45629">
    <property type="entry name" value="SNF2/RAD54 FAMILY MEMBER"/>
    <property type="match status" value="1"/>
</dbReference>
<reference evidence="5 6" key="1">
    <citation type="submission" date="2019-08" db="EMBL/GenBank/DDBJ databases">
        <title>In-depth cultivation of the pig gut microbiome towards novel bacterial diversity and tailored functional studies.</title>
        <authorList>
            <person name="Wylensek D."/>
            <person name="Hitch T.C.A."/>
            <person name="Clavel T."/>
        </authorList>
    </citation>
    <scope>NUCLEOTIDE SEQUENCE [LARGE SCALE GENOMIC DNA]</scope>
    <source>
        <strain evidence="5 6">CA-Schmier-601-WT-3</strain>
    </source>
</reference>
<keyword evidence="2" id="KW-0175">Coiled coil</keyword>
<dbReference type="Pfam" id="PF00176">
    <property type="entry name" value="SNF2-rel_dom"/>
    <property type="match status" value="1"/>
</dbReference>
<organism evidence="5 6">
    <name type="scientific">Sharpea porci</name>
    <dbReference type="NCBI Taxonomy" id="2652286"/>
    <lineage>
        <taxon>Bacteria</taxon>
        <taxon>Bacillati</taxon>
        <taxon>Bacillota</taxon>
        <taxon>Erysipelotrichia</taxon>
        <taxon>Erysipelotrichales</taxon>
        <taxon>Coprobacillaceae</taxon>
        <taxon>Sharpea</taxon>
    </lineage>
</organism>
<evidence type="ECO:0000256" key="1">
    <source>
        <dbReference type="ARBA" id="ARBA00022801"/>
    </source>
</evidence>
<comment type="caution">
    <text evidence="5">The sequence shown here is derived from an EMBL/GenBank/DDBJ whole genome shotgun (WGS) entry which is preliminary data.</text>
</comment>
<name>A0A844FV53_9FIRM</name>
<dbReference type="InterPro" id="IPR014001">
    <property type="entry name" value="Helicase_ATP-bd"/>
</dbReference>
<dbReference type="PROSITE" id="PS51194">
    <property type="entry name" value="HELICASE_CTER"/>
    <property type="match status" value="1"/>
</dbReference>
<keyword evidence="6" id="KW-1185">Reference proteome</keyword>
<keyword evidence="1" id="KW-0378">Hydrolase</keyword>
<keyword evidence="5" id="KW-0067">ATP-binding</keyword>
<dbReference type="Pfam" id="PF00271">
    <property type="entry name" value="Helicase_C"/>
    <property type="match status" value="1"/>
</dbReference>
<sequence>MKLKIAFIYTNESFVIDEVSVKNASDAQIATLFEEDKYGTLYHMTFQDTSKDSPTAQFLKEVVQSFVRSLSSSPEIEIAREKTKAVLDDDQLDYLLALCPFALGSEFVDEEWLKLQYDQLQHVFEKEATSFEGTMQLYFEGLSQNLQTAQRIYFHLVENPLDEDNPFAFMATYATKDQAGRVRHMPLAHALIEYKDHQEELLSLLSSLNKVADEVEYMQYLMDTGELFHPIKLNVKEAYTLLKAIPLIEKSGIKCRVPNWWKKHYASVHLNVSAGEKKPSFFGLETLIALTPSLTINGRMLSQDDINYLLKQEEGLTFMKGQWVEVNHQKLQELLQKMEHYDGTITLKEALTKDFVKDIDDDPDNGIEITNGKWLRNMMQEMRQPRHIQKQSLPEDFDATLRHYQQEGYNWLNIMYTFGFGACLADDMGLGKTIQVIAFLEKLREEDADAKCLLVVPASLLGNWESEIKKFAPDLHYSILHSSKIKDYQAYQEDNPYLTITTYGMASKIEGLSQREWHVLILDEAQAIKNPITKQTKTMKKIPARFRIAMTGTPIENDYSNLWSLFDFLNKGLLGSFDQFKRFSKTIEDYPENTTKLRNLVSPFILRRLKTDKSIISDLPNKIEIVDHVNLSKRQIVLYKKQVEQLKEDIETAQGMERRGIVLSYITKFKQICNHPDQFNHDISFKAIDSGKYQMLKELCTTIYEKRERVLVFTQYREMCEPLSQYLASIFHKEGYIINGSTPIKKRTEIVNKFQSEHYIPYIVLTVKAAGTGLNLTAANHVIHFDRWWNPAVENQASDRAYRIGQKKKVFVHKLVSTGTIEEKIDELITSKQSLANNILSTNDQINITEMSNDELINLFQLEV</sequence>
<feature type="domain" description="Helicase C-terminal" evidence="4">
    <location>
        <begin position="695"/>
        <end position="857"/>
    </location>
</feature>
<dbReference type="GO" id="GO:0004386">
    <property type="term" value="F:helicase activity"/>
    <property type="evidence" value="ECO:0007669"/>
    <property type="project" value="UniProtKB-KW"/>
</dbReference>
<dbReference type="CDD" id="cd18793">
    <property type="entry name" value="SF2_C_SNF"/>
    <property type="match status" value="1"/>
</dbReference>
<dbReference type="RefSeq" id="WP_154516660.1">
    <property type="nucleotide sequence ID" value="NZ_VUNM01000018.1"/>
</dbReference>
<dbReference type="InterPro" id="IPR000330">
    <property type="entry name" value="SNF2_N"/>
</dbReference>
<dbReference type="InterPro" id="IPR038718">
    <property type="entry name" value="SNF2-like_sf"/>
</dbReference>
<dbReference type="Pfam" id="PF12419">
    <property type="entry name" value="DUF3670"/>
    <property type="match status" value="1"/>
</dbReference>
<dbReference type="SMART" id="SM00490">
    <property type="entry name" value="HELICc"/>
    <property type="match status" value="1"/>
</dbReference>
<evidence type="ECO:0000259" key="3">
    <source>
        <dbReference type="PROSITE" id="PS51192"/>
    </source>
</evidence>
<dbReference type="InterPro" id="IPR049730">
    <property type="entry name" value="SNF2/RAD54-like_C"/>
</dbReference>
<evidence type="ECO:0000259" key="4">
    <source>
        <dbReference type="PROSITE" id="PS51194"/>
    </source>
</evidence>
<proteinExistence type="predicted"/>
<keyword evidence="5" id="KW-0347">Helicase</keyword>
<dbReference type="GO" id="GO:0016787">
    <property type="term" value="F:hydrolase activity"/>
    <property type="evidence" value="ECO:0007669"/>
    <property type="project" value="UniProtKB-KW"/>
</dbReference>
<dbReference type="Gene3D" id="3.40.50.300">
    <property type="entry name" value="P-loop containing nucleotide triphosphate hydrolases"/>
    <property type="match status" value="1"/>
</dbReference>
<dbReference type="InterPro" id="IPR027417">
    <property type="entry name" value="P-loop_NTPase"/>
</dbReference>